<evidence type="ECO:0000256" key="2">
    <source>
        <dbReference type="ARBA" id="ARBA00022803"/>
    </source>
</evidence>
<dbReference type="Pfam" id="PF18833">
    <property type="entry name" value="TPR_22"/>
    <property type="match status" value="1"/>
</dbReference>
<name>A0A0C2SZH7_AMAMK</name>
<dbReference type="InterPro" id="IPR039226">
    <property type="entry name" value="Ski3/TTC37"/>
</dbReference>
<dbReference type="Gene3D" id="1.25.40.10">
    <property type="entry name" value="Tetratricopeptide repeat domain"/>
    <property type="match status" value="4"/>
</dbReference>
<proteinExistence type="predicted"/>
<dbReference type="PROSITE" id="PS50293">
    <property type="entry name" value="TPR_REGION"/>
    <property type="match status" value="1"/>
</dbReference>
<sequence length="1398" mass="156710">MSVVKSKLKVARDALGKKDYIKAKEAALEVLDVEANSYHAHVFLGLALFELGEVKFSEEIYQKATEQDPDQLLAWQGLSRLYERTEQWRGYVQTLYRMMDIQCSQNDAVRCAETLQKILGICEEKHDRSELIEAMSLLLPNSHVYAVLSMLPEPDNTSPSTSTVIRIQTAIHESLPIIQEIASLVEAQEEDTFSKEIEKRRTRLGAPTLEHLQKLVGQDIWGSSRLPTIYSEIMNHPKSSDSLRREAESKLLRYQYHYLRSLPNHSTIKERILGEVNDLIKSAILLGIPDDLAWSLALEQQDTESIATCDIQLLQGCVKLFPNSQLAILLSNFFLYMGNDTMRECEEDDRVPPDSEGTYFAILNAYSEISDTIVANRAMAEVYLKEKDYENAVKISDHALSAVKKIEREMGVHLQTTTIGIKAIKATSLVHLHPPKYHSIASPIIDEVLSHHPTNVLSLLGRAAILQAEEKWIEAKTVYLRVIDILPEDENDRLRAVEEAAWCLFQCGQFVDALTSLQSTLVSLNDLPGRETDRARCLWRIGQCYWNINVEGRQESYRSYIASLKEDPTFAPAFTSLGIYYTEISPPDPNRALKCFQKAFELDFRQAEAAKRLIEGFAVDQEWDLVDVVARRTIEGLPLQTSDTAGLRPTHVWAWKAVGVVELIRGNFVESIKAFQTALISDVNDGSLWSRLGEAYSKSGRYTAALKAFHKAEELSPDDWSCRFFIADAKRHSGDIQGAILIYADMLSNRLGKTVVHVSLIQSQLDMARLEQLEGLHERAEHSFVTTIHLTLATIRESPDSRIVCWKSLADALFYLSAQPRYWGHVVLSETLMEVVHELNLDDDDLIHGIPRPNLIPGAPINKKQVSLTALMVYHSRLIRLGGSARAAMGGSQWYDFAIALQAWVVQAKATSEAVEGKIVSCLRRALKEDIHNGSFWETLGSIHFSHQPRLSQHAYIKALETDIKNVVTWANLGFLYLHHQDWELANEVFIRAQTLDPSHPLSWIGQATLRFLSGSKFEATDLLAHAINLTFVKTEAYLEFANKTFQQFMTSFGLLTHDLTVAFFALHHYCASRAGDSFALHLFGLVSENLGLLELAETLISKSASLLEAEYEDSEDPLIERCFAIANCNLARIRLALRDVNGATVSFQNVISLLAEDHDNSAIELRIQAHIGYGLAELMHKKSHSALRSLEAAIELAQENSLLRSQAIILLAQAMWSVGSEEYKDAAKTQLLQCIATDPTNITAITTLAGMGILSNDEALIEAGLSELLDMPIEQRQQLDHTNAVDYLLIQQYMSKDDHKTALTFAQRALHTVPSNTNARNRLATIALQQGKQKIARAILLCGPIDIGQDTPALAERLSLGIELGLRAVQKAIMILPSNTRSWQTLAFIRSHSASRH</sequence>
<dbReference type="InterPro" id="IPR019734">
    <property type="entry name" value="TPR_rpt"/>
</dbReference>
<dbReference type="Proteomes" id="UP000054549">
    <property type="component" value="Unassembled WGS sequence"/>
</dbReference>
<dbReference type="InParanoid" id="A0A0C2SZH7"/>
<dbReference type="EMBL" id="KN818227">
    <property type="protein sequence ID" value="KIL68945.1"/>
    <property type="molecule type" value="Genomic_DNA"/>
</dbReference>
<dbReference type="InterPro" id="IPR011990">
    <property type="entry name" value="TPR-like_helical_dom_sf"/>
</dbReference>
<keyword evidence="1" id="KW-0677">Repeat</keyword>
<dbReference type="STRING" id="946122.A0A0C2SZH7"/>
<dbReference type="PANTHER" id="PTHR15704:SF7">
    <property type="entry name" value="SUPERKILLER COMPLEX PROTEIN 3"/>
    <property type="match status" value="1"/>
</dbReference>
<dbReference type="Pfam" id="PF13432">
    <property type="entry name" value="TPR_16"/>
    <property type="match status" value="1"/>
</dbReference>
<dbReference type="SMART" id="SM00028">
    <property type="entry name" value="TPR"/>
    <property type="match status" value="10"/>
</dbReference>
<keyword evidence="2 3" id="KW-0802">TPR repeat</keyword>
<dbReference type="InterPro" id="IPR013105">
    <property type="entry name" value="TPR_2"/>
</dbReference>
<dbReference type="GO" id="GO:0006401">
    <property type="term" value="P:RNA catabolic process"/>
    <property type="evidence" value="ECO:0007669"/>
    <property type="project" value="InterPro"/>
</dbReference>
<evidence type="ECO:0000313" key="4">
    <source>
        <dbReference type="EMBL" id="KIL68945.1"/>
    </source>
</evidence>
<dbReference type="InterPro" id="IPR040962">
    <property type="entry name" value="TPR_22"/>
</dbReference>
<feature type="repeat" description="TPR" evidence="3">
    <location>
        <begin position="686"/>
        <end position="719"/>
    </location>
</feature>
<evidence type="ECO:0000256" key="1">
    <source>
        <dbReference type="ARBA" id="ARBA00022737"/>
    </source>
</evidence>
<reference evidence="4 5" key="1">
    <citation type="submission" date="2014-04" db="EMBL/GenBank/DDBJ databases">
        <title>Evolutionary Origins and Diversification of the Mycorrhizal Mutualists.</title>
        <authorList>
            <consortium name="DOE Joint Genome Institute"/>
            <consortium name="Mycorrhizal Genomics Consortium"/>
            <person name="Kohler A."/>
            <person name="Kuo A."/>
            <person name="Nagy L.G."/>
            <person name="Floudas D."/>
            <person name="Copeland A."/>
            <person name="Barry K.W."/>
            <person name="Cichocki N."/>
            <person name="Veneault-Fourrey C."/>
            <person name="LaButti K."/>
            <person name="Lindquist E.A."/>
            <person name="Lipzen A."/>
            <person name="Lundell T."/>
            <person name="Morin E."/>
            <person name="Murat C."/>
            <person name="Riley R."/>
            <person name="Ohm R."/>
            <person name="Sun H."/>
            <person name="Tunlid A."/>
            <person name="Henrissat B."/>
            <person name="Grigoriev I.V."/>
            <person name="Hibbett D.S."/>
            <person name="Martin F."/>
        </authorList>
    </citation>
    <scope>NUCLEOTIDE SEQUENCE [LARGE SCALE GENOMIC DNA]</scope>
    <source>
        <strain evidence="4 5">Koide BX008</strain>
    </source>
</reference>
<dbReference type="OrthoDB" id="421075at2759"/>
<dbReference type="PROSITE" id="PS50005">
    <property type="entry name" value="TPR"/>
    <property type="match status" value="3"/>
</dbReference>
<evidence type="ECO:0000256" key="3">
    <source>
        <dbReference type="PROSITE-ProRule" id="PRU00339"/>
    </source>
</evidence>
<dbReference type="SUPFAM" id="SSF48452">
    <property type="entry name" value="TPR-like"/>
    <property type="match status" value="4"/>
</dbReference>
<keyword evidence="5" id="KW-1185">Reference proteome</keyword>
<dbReference type="PANTHER" id="PTHR15704">
    <property type="entry name" value="SUPERKILLER 3 PROTEIN-RELATED"/>
    <property type="match status" value="1"/>
</dbReference>
<dbReference type="HOGENOM" id="CLU_001688_1_0_1"/>
<dbReference type="GO" id="GO:0055087">
    <property type="term" value="C:Ski complex"/>
    <property type="evidence" value="ECO:0007669"/>
    <property type="project" value="InterPro"/>
</dbReference>
<accession>A0A0C2SZH7</accession>
<organism evidence="4 5">
    <name type="scientific">Amanita muscaria (strain Koide BX008)</name>
    <dbReference type="NCBI Taxonomy" id="946122"/>
    <lineage>
        <taxon>Eukaryota</taxon>
        <taxon>Fungi</taxon>
        <taxon>Dikarya</taxon>
        <taxon>Basidiomycota</taxon>
        <taxon>Agaricomycotina</taxon>
        <taxon>Agaricomycetes</taxon>
        <taxon>Agaricomycetidae</taxon>
        <taxon>Agaricales</taxon>
        <taxon>Pluteineae</taxon>
        <taxon>Amanitaceae</taxon>
        <taxon>Amanita</taxon>
    </lineage>
</organism>
<evidence type="ECO:0000313" key="5">
    <source>
        <dbReference type="Proteomes" id="UP000054549"/>
    </source>
</evidence>
<dbReference type="Pfam" id="PF07719">
    <property type="entry name" value="TPR_2"/>
    <property type="match status" value="1"/>
</dbReference>
<feature type="repeat" description="TPR" evidence="3">
    <location>
        <begin position="38"/>
        <end position="71"/>
    </location>
</feature>
<protein>
    <recommendedName>
        <fullName evidence="6">Superkiller protein 3</fullName>
    </recommendedName>
</protein>
<feature type="repeat" description="TPR" evidence="3">
    <location>
        <begin position="967"/>
        <end position="1000"/>
    </location>
</feature>
<dbReference type="FunCoup" id="A0A0C2SZH7">
    <property type="interactions" value="271"/>
</dbReference>
<evidence type="ECO:0008006" key="6">
    <source>
        <dbReference type="Google" id="ProtNLM"/>
    </source>
</evidence>
<gene>
    <name evidence="4" type="ORF">M378DRAFT_184803</name>
</gene>